<accession>I4BXD4</accession>
<sequence length="30" mass="3546">MMFVTILVDAIYKENNLLKLNIGDDDEYVR</sequence>
<gene>
    <name evidence="1" type="ordered locus">Anamo_1332</name>
</gene>
<evidence type="ECO:0000313" key="2">
    <source>
        <dbReference type="Proteomes" id="UP000006061"/>
    </source>
</evidence>
<dbReference type="Proteomes" id="UP000006061">
    <property type="component" value="Chromosome"/>
</dbReference>
<dbReference type="HOGENOM" id="CLU_3401841_0_0_0"/>
<dbReference type="EMBL" id="CP003198">
    <property type="protein sequence ID" value="AFM21941.1"/>
    <property type="molecule type" value="Genomic_DNA"/>
</dbReference>
<organism evidence="1 2">
    <name type="scientific">Acetomicrobium mobile (strain ATCC BAA-54 / DSM 13181 / JCM 12221 / NGA)</name>
    <name type="common">Anaerobaculum mobile</name>
    <dbReference type="NCBI Taxonomy" id="891968"/>
    <lineage>
        <taxon>Bacteria</taxon>
        <taxon>Thermotogati</taxon>
        <taxon>Synergistota</taxon>
        <taxon>Synergistia</taxon>
        <taxon>Synergistales</taxon>
        <taxon>Acetomicrobiaceae</taxon>
        <taxon>Acetomicrobium</taxon>
    </lineage>
</organism>
<dbReference type="KEGG" id="amo:Anamo_1332"/>
<reference evidence="2" key="1">
    <citation type="journal article" date="2013" name="Stand. Genomic Sci.">
        <title>Complete genome sequence of the moderate thermophile Anaerobaculum mobile type strain (NGA(T)).</title>
        <authorList>
            <person name="Mavromatis K."/>
            <person name="Stackebrandt E."/>
            <person name="Held B."/>
            <person name="Lapidus A."/>
            <person name="Nolan M."/>
            <person name="Lucas S."/>
            <person name="Hammon N."/>
            <person name="Deshpande S."/>
            <person name="Cheng J.F."/>
            <person name="Tapia R."/>
            <person name="Goodwin L.A."/>
            <person name="Pitluck S."/>
            <person name="Liolios K."/>
            <person name="Pagani I."/>
            <person name="Ivanova N."/>
            <person name="Mikhailova N."/>
            <person name="Huntemann M."/>
            <person name="Pati A."/>
            <person name="Chen A."/>
            <person name="Palaniappan K."/>
            <person name="Land M."/>
            <person name="Rohde M."/>
            <person name="Spring S."/>
            <person name="Goker M."/>
            <person name="Woyke T."/>
            <person name="Detter J.C."/>
            <person name="Bristow J."/>
            <person name="Eisen J.A."/>
            <person name="Markowitz V."/>
            <person name="Hugenholtz P."/>
            <person name="Klenk H.P."/>
            <person name="Kyrpides N.C."/>
        </authorList>
    </citation>
    <scope>NUCLEOTIDE SEQUENCE</scope>
    <source>
        <strain evidence="2">ATCC BAA-54 / DSM 13181 / NGA</strain>
    </source>
</reference>
<keyword evidence="2" id="KW-1185">Reference proteome</keyword>
<evidence type="ECO:0000313" key="1">
    <source>
        <dbReference type="EMBL" id="AFM21941.1"/>
    </source>
</evidence>
<dbReference type="AlphaFoldDB" id="I4BXD4"/>
<protein>
    <submittedName>
        <fullName evidence="1">Uncharacterized protein</fullName>
    </submittedName>
</protein>
<name>I4BXD4_ACEMN</name>
<proteinExistence type="predicted"/>